<evidence type="ECO:0000256" key="4">
    <source>
        <dbReference type="SAM" id="MobiDB-lite"/>
    </source>
</evidence>
<feature type="transmembrane region" description="Helical" evidence="5">
    <location>
        <begin position="383"/>
        <end position="406"/>
    </location>
</feature>
<evidence type="ECO:0000256" key="2">
    <source>
        <dbReference type="ARBA" id="ARBA00023157"/>
    </source>
</evidence>
<keyword evidence="2 3" id="KW-1015">Disulfide bond</keyword>
<organism evidence="9 10">
    <name type="scientific">Drosophila lebanonensis</name>
    <name type="common">Fruit fly</name>
    <name type="synonym">Scaptodrosophila lebanonensis</name>
    <dbReference type="NCBI Taxonomy" id="7225"/>
    <lineage>
        <taxon>Eukaryota</taxon>
        <taxon>Metazoa</taxon>
        <taxon>Ecdysozoa</taxon>
        <taxon>Arthropoda</taxon>
        <taxon>Hexapoda</taxon>
        <taxon>Insecta</taxon>
        <taxon>Pterygota</taxon>
        <taxon>Neoptera</taxon>
        <taxon>Endopterygota</taxon>
        <taxon>Diptera</taxon>
        <taxon>Brachycera</taxon>
        <taxon>Muscomorpha</taxon>
        <taxon>Ephydroidea</taxon>
        <taxon>Drosophilidae</taxon>
        <taxon>Scaptodrosophila</taxon>
    </lineage>
</organism>
<feature type="region of interest" description="Disordered" evidence="4">
    <location>
        <begin position="456"/>
        <end position="484"/>
    </location>
</feature>
<dbReference type="CDD" id="cd00055">
    <property type="entry name" value="EGF_Lam"/>
    <property type="match status" value="1"/>
</dbReference>
<dbReference type="GO" id="GO:0048731">
    <property type="term" value="P:system development"/>
    <property type="evidence" value="ECO:0007669"/>
    <property type="project" value="UniProtKB-ARBA"/>
</dbReference>
<dbReference type="InterPro" id="IPR011489">
    <property type="entry name" value="EMI_domain"/>
</dbReference>
<dbReference type="Gene3D" id="2.170.300.10">
    <property type="entry name" value="Tie2 ligand-binding domain superfamily"/>
    <property type="match status" value="1"/>
</dbReference>
<dbReference type="InterPro" id="IPR002049">
    <property type="entry name" value="LE_dom"/>
</dbReference>
<evidence type="ECO:0000256" key="5">
    <source>
        <dbReference type="SAM" id="Phobius"/>
    </source>
</evidence>
<name>A0A6J2TQB3_DROLE</name>
<evidence type="ECO:0000256" key="6">
    <source>
        <dbReference type="SAM" id="SignalP"/>
    </source>
</evidence>
<dbReference type="GO" id="GO:0048513">
    <property type="term" value="P:animal organ development"/>
    <property type="evidence" value="ECO:0007669"/>
    <property type="project" value="UniProtKB-ARBA"/>
</dbReference>
<gene>
    <name evidence="10" type="primary">LOC115626037</name>
</gene>
<protein>
    <submittedName>
        <fullName evidence="10">Uncharacterized protein LOC115626037</fullName>
    </submittedName>
</protein>
<proteinExistence type="predicted"/>
<feature type="domain" description="EGF-like" evidence="7">
    <location>
        <begin position="173"/>
        <end position="203"/>
    </location>
</feature>
<dbReference type="PROSITE" id="PS51041">
    <property type="entry name" value="EMI"/>
    <property type="match status" value="1"/>
</dbReference>
<dbReference type="GeneID" id="115626037"/>
<keyword evidence="5" id="KW-0812">Transmembrane</keyword>
<dbReference type="InterPro" id="IPR052485">
    <property type="entry name" value="MEGF_diff_regulators"/>
</dbReference>
<feature type="chain" id="PRO_5027015964" evidence="6">
    <location>
        <begin position="21"/>
        <end position="565"/>
    </location>
</feature>
<accession>A0A6J2TQB3</accession>
<evidence type="ECO:0000259" key="7">
    <source>
        <dbReference type="PROSITE" id="PS50026"/>
    </source>
</evidence>
<dbReference type="SMART" id="SM00181">
    <property type="entry name" value="EGF"/>
    <property type="match status" value="2"/>
</dbReference>
<evidence type="ECO:0000256" key="1">
    <source>
        <dbReference type="ARBA" id="ARBA00022729"/>
    </source>
</evidence>
<keyword evidence="5" id="KW-1133">Transmembrane helix</keyword>
<evidence type="ECO:0000259" key="8">
    <source>
        <dbReference type="PROSITE" id="PS51041"/>
    </source>
</evidence>
<dbReference type="OrthoDB" id="18487at2759"/>
<dbReference type="InterPro" id="IPR000742">
    <property type="entry name" value="EGF"/>
</dbReference>
<dbReference type="PROSITE" id="PS00022">
    <property type="entry name" value="EGF_1"/>
    <property type="match status" value="1"/>
</dbReference>
<evidence type="ECO:0000313" key="10">
    <source>
        <dbReference type="RefSeq" id="XP_030377147.1"/>
    </source>
</evidence>
<keyword evidence="5" id="KW-0472">Membrane</keyword>
<dbReference type="GO" id="GO:0016020">
    <property type="term" value="C:membrane"/>
    <property type="evidence" value="ECO:0007669"/>
    <property type="project" value="TreeGrafter"/>
</dbReference>
<feature type="signal peptide" evidence="6">
    <location>
        <begin position="1"/>
        <end position="20"/>
    </location>
</feature>
<keyword evidence="3" id="KW-0245">EGF-like domain</keyword>
<dbReference type="PANTHER" id="PTHR24052:SF8">
    <property type="entry name" value="NIMROD A, ISOFORM E"/>
    <property type="match status" value="1"/>
</dbReference>
<evidence type="ECO:0000256" key="3">
    <source>
        <dbReference type="PROSITE-ProRule" id="PRU00076"/>
    </source>
</evidence>
<dbReference type="RefSeq" id="XP_030377147.1">
    <property type="nucleotide sequence ID" value="XM_030521287.1"/>
</dbReference>
<keyword evidence="9" id="KW-1185">Reference proteome</keyword>
<dbReference type="Proteomes" id="UP000504634">
    <property type="component" value="Unplaced"/>
</dbReference>
<feature type="domain" description="EMI" evidence="8">
    <location>
        <begin position="52"/>
        <end position="131"/>
    </location>
</feature>
<keyword evidence="1 6" id="KW-0732">Signal</keyword>
<dbReference type="CTD" id="318930"/>
<feature type="disulfide bond" evidence="3">
    <location>
        <begin position="193"/>
        <end position="202"/>
    </location>
</feature>
<dbReference type="AlphaFoldDB" id="A0A6J2TQB3"/>
<reference evidence="10" key="1">
    <citation type="submission" date="2025-08" db="UniProtKB">
        <authorList>
            <consortium name="RefSeq"/>
        </authorList>
    </citation>
    <scope>IDENTIFICATION</scope>
    <source>
        <strain evidence="10">11010-0011.00</strain>
        <tissue evidence="10">Whole body</tissue>
    </source>
</reference>
<sequence>MLVALKQLLLIHGLLSVVKGENSSLRINTNLKAFEPLPMVSGSAGAAGLAMEANICTREEHYVEHVPVPEMQPVRVRTSSWCLEIPPRCATYKTEMREVMKVQKLNKTRTVRFCCEGYEGNLSDSKAICKPICRGGCGRGNCLSPDICSCEEGYTGKHCTQRCDHDRWGLGCRNPCLCQNDAVCDNKSGICHCIAGWAGQFCEQPCPPGTHGVMCRKACDCADKLCHPQTGDCISQHLPNVTHVMFETLNSTIVNITHNLDHIAKKIGSISEAEHEASSTPKPVPEVILIKQAAEEAPHSPKIILHQSGGDLLENLHSVATGGKGVADVIHVITNWPANGSSPVPVTQQPQIAVAAVAAGDLPTGEYKEHEHAKTAGDHETSLLTTLLIILLIILIGITIAFLYVYRRYHWHKQRVQAAQSNGQTANGQTVTVNAPELVLTEASLGKPFLKPLPELPRHQNSVSSSAAPPELYDTPSNNSSIKTPPYAYARKESLYSVVSPKSRKGSLDSHLYDEIRYHHQQQQQHSASSQPATTHHIAHLIIPPQNSKFLQVPTLTSAHKIAHL</sequence>
<evidence type="ECO:0000313" key="9">
    <source>
        <dbReference type="Proteomes" id="UP000504634"/>
    </source>
</evidence>
<dbReference type="PANTHER" id="PTHR24052">
    <property type="entry name" value="DELTA-RELATED"/>
    <property type="match status" value="1"/>
</dbReference>
<comment type="caution">
    <text evidence="3">Lacks conserved residue(s) required for the propagation of feature annotation.</text>
</comment>
<dbReference type="PROSITE" id="PS50026">
    <property type="entry name" value="EGF_3"/>
    <property type="match status" value="1"/>
</dbReference>
<dbReference type="Pfam" id="PF07546">
    <property type="entry name" value="EMI"/>
    <property type="match status" value="1"/>
</dbReference>